<evidence type="ECO:0000313" key="1">
    <source>
        <dbReference type="EMBL" id="EPE31589.1"/>
    </source>
</evidence>
<keyword evidence="2" id="KW-1185">Reference proteome</keyword>
<sequence>MIHIPTTQPTQNFIPFFIPPSTVRPAKFGVALLFPPGTPVAAGINVMPLNTNVDWKSLVVVDERGGPVVGTIERVLDCVGRTNVIVVMRVRFREGEGTRIGEVVDVVGRRVGDGVVVVVFRIGEGGRDAVVAGRGGGGGSVTFPCIGGRLVIELDVLCVDADGFDGTVSIWKRVVDGLVKKWVVNVGFTAVEVRRMVVSELVKVWIVMEGRVKKGIDEVVDVLLDGTSEVRIVLDNGGVLVGIETGEGVGGIMTGTKEVEVDELELIAGVFVGGTG</sequence>
<organism evidence="1 2">
    <name type="scientific">Glarea lozoyensis (strain ATCC 20868 / MF5171)</name>
    <dbReference type="NCBI Taxonomy" id="1116229"/>
    <lineage>
        <taxon>Eukaryota</taxon>
        <taxon>Fungi</taxon>
        <taxon>Dikarya</taxon>
        <taxon>Ascomycota</taxon>
        <taxon>Pezizomycotina</taxon>
        <taxon>Leotiomycetes</taxon>
        <taxon>Helotiales</taxon>
        <taxon>Helotiaceae</taxon>
        <taxon>Glarea</taxon>
    </lineage>
</organism>
<protein>
    <submittedName>
        <fullName evidence="1">Uncharacterized protein</fullName>
    </submittedName>
</protein>
<dbReference type="KEGG" id="glz:GLAREA_12345"/>
<dbReference type="GeneID" id="19471386"/>
<dbReference type="Proteomes" id="UP000016922">
    <property type="component" value="Unassembled WGS sequence"/>
</dbReference>
<gene>
    <name evidence="1" type="ORF">GLAREA_12345</name>
</gene>
<name>S3D344_GLAL2</name>
<proteinExistence type="predicted"/>
<dbReference type="EMBL" id="KE145361">
    <property type="protein sequence ID" value="EPE31589.1"/>
    <property type="molecule type" value="Genomic_DNA"/>
</dbReference>
<dbReference type="HOGENOM" id="CLU_1008485_0_0_1"/>
<accession>S3D344</accession>
<reference evidence="1 2" key="1">
    <citation type="journal article" date="2013" name="BMC Genomics">
        <title>Genomics-driven discovery of the pneumocandin biosynthetic gene cluster in the fungus Glarea lozoyensis.</title>
        <authorList>
            <person name="Chen L."/>
            <person name="Yue Q."/>
            <person name="Zhang X."/>
            <person name="Xiang M."/>
            <person name="Wang C."/>
            <person name="Li S."/>
            <person name="Che Y."/>
            <person name="Ortiz-Lopez F.J."/>
            <person name="Bills G.F."/>
            <person name="Liu X."/>
            <person name="An Z."/>
        </authorList>
    </citation>
    <scope>NUCLEOTIDE SEQUENCE [LARGE SCALE GENOMIC DNA]</scope>
    <source>
        <strain evidence="2">ATCC 20868 / MF5171</strain>
    </source>
</reference>
<dbReference type="AlphaFoldDB" id="S3D344"/>
<evidence type="ECO:0000313" key="2">
    <source>
        <dbReference type="Proteomes" id="UP000016922"/>
    </source>
</evidence>
<dbReference type="RefSeq" id="XP_008081318.1">
    <property type="nucleotide sequence ID" value="XM_008083127.1"/>
</dbReference>